<feature type="domain" description="GH18" evidence="16">
    <location>
        <begin position="218"/>
        <end position="580"/>
    </location>
</feature>
<comment type="caution">
    <text evidence="17">The sequence shown here is derived from an EMBL/GenBank/DDBJ whole genome shotgun (WGS) entry which is preliminary data.</text>
</comment>
<proteinExistence type="inferred from homology"/>
<dbReference type="SMART" id="SM00270">
    <property type="entry name" value="ChtBD1"/>
    <property type="match status" value="2"/>
</dbReference>
<dbReference type="PANTHER" id="PTHR11177">
    <property type="entry name" value="CHITINASE"/>
    <property type="match status" value="1"/>
</dbReference>
<dbReference type="InterPro" id="IPR050314">
    <property type="entry name" value="Glycosyl_Hydrlase_18"/>
</dbReference>
<dbReference type="Gene3D" id="3.10.50.10">
    <property type="match status" value="1"/>
</dbReference>
<dbReference type="InterPro" id="IPR018371">
    <property type="entry name" value="Chitin-binding_1_CS"/>
</dbReference>
<dbReference type="GO" id="GO:0008061">
    <property type="term" value="F:chitin binding"/>
    <property type="evidence" value="ECO:0007669"/>
    <property type="project" value="UniProtKB-UniRule"/>
</dbReference>
<dbReference type="SUPFAM" id="SSF51445">
    <property type="entry name" value="(Trans)glycosidases"/>
    <property type="match status" value="1"/>
</dbReference>
<feature type="disulfide bond" evidence="12">
    <location>
        <begin position="200"/>
        <end position="204"/>
    </location>
</feature>
<dbReference type="GO" id="GO:0006032">
    <property type="term" value="P:chitin catabolic process"/>
    <property type="evidence" value="ECO:0007669"/>
    <property type="project" value="UniProtKB-KW"/>
</dbReference>
<comment type="caution">
    <text evidence="12">Lacks conserved residue(s) required for the propagation of feature annotation.</text>
</comment>
<dbReference type="InterPro" id="IPR011583">
    <property type="entry name" value="Chitinase_II/V-like_cat"/>
</dbReference>
<keyword evidence="10 13" id="KW-0326">Glycosidase</keyword>
<evidence type="ECO:0000259" key="16">
    <source>
        <dbReference type="PROSITE" id="PS51910"/>
    </source>
</evidence>
<evidence type="ECO:0000256" key="12">
    <source>
        <dbReference type="PROSITE-ProRule" id="PRU00261"/>
    </source>
</evidence>
<dbReference type="PANTHER" id="PTHR11177:SF397">
    <property type="entry name" value="CHITINASE"/>
    <property type="match status" value="1"/>
</dbReference>
<comment type="similarity">
    <text evidence="3">Belongs to the glycosyl hydrolase 18 family. Chitinase class V subfamily.</text>
</comment>
<dbReference type="EC" id="3.2.1.14" evidence="4"/>
<evidence type="ECO:0000256" key="9">
    <source>
        <dbReference type="ARBA" id="ARBA00023277"/>
    </source>
</evidence>
<evidence type="ECO:0000259" key="15">
    <source>
        <dbReference type="PROSITE" id="PS50941"/>
    </source>
</evidence>
<evidence type="ECO:0000256" key="7">
    <source>
        <dbReference type="ARBA" id="ARBA00022801"/>
    </source>
</evidence>
<dbReference type="InterPro" id="IPR017853">
    <property type="entry name" value="GH"/>
</dbReference>
<evidence type="ECO:0000313" key="18">
    <source>
        <dbReference type="Proteomes" id="UP000277212"/>
    </source>
</evidence>
<dbReference type="Proteomes" id="UP000277212">
    <property type="component" value="Unassembled WGS sequence"/>
</dbReference>
<comment type="subcellular location">
    <subcellularLocation>
        <location evidence="2">Secreted</location>
    </subcellularLocation>
</comment>
<sequence length="1802" mass="200792">MQEPLHSLAMGLKTLLLSLLAIQAVPGRGHPHHSHKHIHKHHHLHEAHLNARDGGGQLFCPPIPDKLTTGADLIAKVRYTDRDTCSAKLEARSILTTRTDDPVIVADPNDPYSCSEEKPCSNGACCSKTGVCNYGPEACGTNGKSPNDKCWSNCDAHAECGRYAKTAGQKCPLNVCCSRYGFCGMTKDYCKVTDKKEESCQSNCAQPGSGGSGGNVQKRVIGYYEAWNWKKKCIGMSMEDIPVDGLTHIYYSFAYIQPKTYKIVPMQDEKDGSLTTETFTQFTALKRKNPSLRAVVALGGWTFNDNHTIWQPVFSDLASTSAKRATFVSELVKFMDRYGFDGVDIDWEYPGAGDRGGQPDDGENLTKLFKDIRAGFDKMSGKHKEISFTAPTSYWYMRHFDLTASAKAVDYINVMSYDLHGIWDADNPIGSQVLAHTNLTEIDLALDLFWRNKVDPAKINMGIGFYGRSFQLADPSCHKPGCLFLGGAKPGPCTDNSGTLSYFEIMDIIKKYDLTPYWDKTDAVKYVTWGGDQWVSYDDKDTIAQKIEFANALGLGGLLIWAIDLDNTQLDALAAVLAPKSFNAHKDRSKKSPWVDLGTGHCTVNDCGTTGCKSGWIEVDQSFCDRLAGKKTSVCCPFASAPDPEKCTWRGNGVLCNGQCHAGEVALASSQHAGGGDVCTDGRRFLCCEAEAQVPDCRWTGCNEKCDSSTEKELTWKNGNCKGKDEKKFCCNKEQEWRNCKWHGKPGNCFDNHCDTGWQVALTTSHGGEGHDCGWASKRHRTYCCDPPKGESPFLPVPLEYLFPDPPKEEEAESDYQLKVDNTWGGAEDLPFAETPEHSAFGFIIMTSPDELQTTLDKRDGSHWEVFDCHDSVSQEEQTVRMVCTDRSENSNCDKIYLGHGAPGTIVEMPEGCGPGRYAVVKELSPSKNQSLPQHLYKRGIEETEPVFDLTFDYDFRRVPRDLGDTQIRIDYSNENTYWNTIVDKAADSKKRSLKRSVKRSLKDVGGSHKRWLEEEWREDLHEGALSKGDLHKRWFGETALDWLKAIFTGVSNKMELKHSYKEDFILSIIDQDFTCPNVDGKLEVYAEMSVEADVNYGFTLIGKLGGSYGIDISDSYLYYRTGGNVDSKFVVDAAVTAHFDTGDVLMFSADTFGAAFTVPGIVTVGPNFKLYGQLEGKATLGVNFETKVKLAEWDVYQTFPTVDESWEPDVFNPASKSSKQMLEPEFEYGVSVSGHISAHVKPTITFGIDWNERFTSLEPCAVNLVADGHVTFHAEAKAGSSGNRFCYGVDVGADLYATLEAPKMLSWALPKSPFMVMPAKEVTVFPSTSDGEACTAPGTRKLRRQDTDFLERDVNATSFSPATWSRSKLSKRVTRYGPLVPRIEGLVCPGEVDLSDIPPCEACEGGGGDDALEKRDNDVCWIDPYRSGEEICPLESESESESSNARRDSHVWNVLERRATKKPVKWAHNGDEILLEFPPYKSCGQAKALKVIQRWYGYPKKQPAASACEAKLEKLDVDEVDTSEFVTEHVYEAQLLRQFFEWLVEGQLPAKYDNPTRDWVSEVLFGGEAVTQPNRAFRHSNWGYLMLWDEMAYGLGSDKHPKLLTLADDKMNGRKKNIFAGDYISAANEHTNQATRRAQRNYAGVFYYMRRDEIWAKFTETSQHMELVLAEFDDEYPWTRSGHINTGQPEIPTRTAGQPTAGLRDLYCFWIESLLTNIESSASSWLTATTANYRSAFGGEPNGKKWLDNVLHSGGLISESILTFPKAAFTHKNPNPSQPDIWTQSNFKKLWAEEKGAAGPF</sequence>
<feature type="chain" id="PRO_5017935964" description="chitinase" evidence="14">
    <location>
        <begin position="25"/>
        <end position="1802"/>
    </location>
</feature>
<dbReference type="SUPFAM" id="SSF57016">
    <property type="entry name" value="Plant lectins/antimicrobial peptides"/>
    <property type="match status" value="1"/>
</dbReference>
<keyword evidence="5" id="KW-0964">Secreted</keyword>
<protein>
    <recommendedName>
        <fullName evidence="4">chitinase</fullName>
        <ecNumber evidence="4">3.2.1.14</ecNumber>
    </recommendedName>
</protein>
<dbReference type="InterPro" id="IPR001002">
    <property type="entry name" value="Chitin-bd_1"/>
</dbReference>
<keyword evidence="6 12" id="KW-0147">Chitin-binding</keyword>
<dbReference type="InterPro" id="IPR029070">
    <property type="entry name" value="Chitinase_insertion_sf"/>
</dbReference>
<name>A0A3M2S3V2_9HYPO</name>
<dbReference type="GO" id="GO:0008843">
    <property type="term" value="F:endochitinase activity"/>
    <property type="evidence" value="ECO:0007669"/>
    <property type="project" value="UniProtKB-EC"/>
</dbReference>
<keyword evidence="12" id="KW-1015">Disulfide bond</keyword>
<dbReference type="PROSITE" id="PS00026">
    <property type="entry name" value="CHIT_BIND_I_1"/>
    <property type="match status" value="1"/>
</dbReference>
<evidence type="ECO:0000313" key="17">
    <source>
        <dbReference type="EMBL" id="RMJ12214.1"/>
    </source>
</evidence>
<keyword evidence="18" id="KW-1185">Reference proteome</keyword>
<keyword evidence="11" id="KW-0624">Polysaccharide degradation</keyword>
<organism evidence="17 18">
    <name type="scientific">Fusarium kuroshium</name>
    <dbReference type="NCBI Taxonomy" id="2010991"/>
    <lineage>
        <taxon>Eukaryota</taxon>
        <taxon>Fungi</taxon>
        <taxon>Dikarya</taxon>
        <taxon>Ascomycota</taxon>
        <taxon>Pezizomycotina</taxon>
        <taxon>Sordariomycetes</taxon>
        <taxon>Hypocreomycetidae</taxon>
        <taxon>Hypocreales</taxon>
        <taxon>Nectriaceae</taxon>
        <taxon>Fusarium</taxon>
        <taxon>Fusarium solani species complex</taxon>
    </lineage>
</organism>
<dbReference type="Gene3D" id="3.30.60.10">
    <property type="entry name" value="Endochitinase-like"/>
    <property type="match status" value="1"/>
</dbReference>
<dbReference type="InterPro" id="IPR001579">
    <property type="entry name" value="Glyco_hydro_18_chit_AS"/>
</dbReference>
<dbReference type="InterPro" id="IPR001223">
    <property type="entry name" value="Glyco_hydro18_cat"/>
</dbReference>
<dbReference type="GO" id="GO:0005576">
    <property type="term" value="C:extracellular region"/>
    <property type="evidence" value="ECO:0007669"/>
    <property type="project" value="UniProtKB-SubCell"/>
</dbReference>
<dbReference type="Gene3D" id="3.20.20.80">
    <property type="entry name" value="Glycosidases"/>
    <property type="match status" value="1"/>
</dbReference>
<comment type="catalytic activity">
    <reaction evidence="1">
        <text>Random endo-hydrolysis of N-acetyl-beta-D-glucosaminide (1-&gt;4)-beta-linkages in chitin and chitodextrins.</text>
        <dbReference type="EC" id="3.2.1.14"/>
    </reaction>
</comment>
<evidence type="ECO:0000256" key="3">
    <source>
        <dbReference type="ARBA" id="ARBA00008682"/>
    </source>
</evidence>
<gene>
    <name evidence="17" type="ORF">CDV36_008132</name>
</gene>
<dbReference type="InterPro" id="IPR036861">
    <property type="entry name" value="Endochitinase-like_sf"/>
</dbReference>
<accession>A0A3M2S3V2</accession>
<evidence type="ECO:0000256" key="6">
    <source>
        <dbReference type="ARBA" id="ARBA00022669"/>
    </source>
</evidence>
<feature type="disulfide bond" evidence="12">
    <location>
        <begin position="176"/>
        <end position="190"/>
    </location>
</feature>
<dbReference type="EMBL" id="NKUJ01000143">
    <property type="protein sequence ID" value="RMJ12214.1"/>
    <property type="molecule type" value="Genomic_DNA"/>
</dbReference>
<dbReference type="SUPFAM" id="SSF54556">
    <property type="entry name" value="Chitinase insertion domain"/>
    <property type="match status" value="1"/>
</dbReference>
<dbReference type="STRING" id="2010991.A0A3M2S3V2"/>
<evidence type="ECO:0000256" key="8">
    <source>
        <dbReference type="ARBA" id="ARBA00023024"/>
    </source>
</evidence>
<evidence type="ECO:0000256" key="13">
    <source>
        <dbReference type="RuleBase" id="RU000489"/>
    </source>
</evidence>
<feature type="domain" description="Chitin-binding type-1" evidence="15">
    <location>
        <begin position="157"/>
        <end position="206"/>
    </location>
</feature>
<dbReference type="PROSITE" id="PS01095">
    <property type="entry name" value="GH18_1"/>
    <property type="match status" value="1"/>
</dbReference>
<dbReference type="PROSITE" id="PS51910">
    <property type="entry name" value="GH18_2"/>
    <property type="match status" value="1"/>
</dbReference>
<keyword evidence="14" id="KW-0732">Signal</keyword>
<evidence type="ECO:0000256" key="4">
    <source>
        <dbReference type="ARBA" id="ARBA00012729"/>
    </source>
</evidence>
<dbReference type="Pfam" id="PF00187">
    <property type="entry name" value="Chitin_bind_1"/>
    <property type="match status" value="1"/>
</dbReference>
<dbReference type="OrthoDB" id="73875at2759"/>
<keyword evidence="7 13" id="KW-0378">Hydrolase</keyword>
<dbReference type="SMART" id="SM00636">
    <property type="entry name" value="Glyco_18"/>
    <property type="match status" value="1"/>
</dbReference>
<evidence type="ECO:0000256" key="1">
    <source>
        <dbReference type="ARBA" id="ARBA00000822"/>
    </source>
</evidence>
<dbReference type="CDD" id="cd00035">
    <property type="entry name" value="ChtBD1"/>
    <property type="match status" value="1"/>
</dbReference>
<evidence type="ECO:0000256" key="14">
    <source>
        <dbReference type="SAM" id="SignalP"/>
    </source>
</evidence>
<feature type="signal peptide" evidence="14">
    <location>
        <begin position="1"/>
        <end position="24"/>
    </location>
</feature>
<evidence type="ECO:0000256" key="10">
    <source>
        <dbReference type="ARBA" id="ARBA00023295"/>
    </source>
</evidence>
<dbReference type="Pfam" id="PF00704">
    <property type="entry name" value="Glyco_hydro_18"/>
    <property type="match status" value="1"/>
</dbReference>
<evidence type="ECO:0000256" key="2">
    <source>
        <dbReference type="ARBA" id="ARBA00004613"/>
    </source>
</evidence>
<keyword evidence="9" id="KW-0119">Carbohydrate metabolism</keyword>
<reference evidence="17 18" key="1">
    <citation type="submission" date="2017-06" db="EMBL/GenBank/DDBJ databases">
        <title>Comparative genomic analysis of Ambrosia Fusariam Clade fungi.</title>
        <authorList>
            <person name="Stajich J.E."/>
            <person name="Carrillo J."/>
            <person name="Kijimoto T."/>
            <person name="Eskalen A."/>
            <person name="O'Donnell K."/>
            <person name="Kasson M."/>
        </authorList>
    </citation>
    <scope>NUCLEOTIDE SEQUENCE [LARGE SCALE GENOMIC DNA]</scope>
    <source>
        <strain evidence="17">UCR3666</strain>
    </source>
</reference>
<evidence type="ECO:0000256" key="5">
    <source>
        <dbReference type="ARBA" id="ARBA00022525"/>
    </source>
</evidence>
<evidence type="ECO:0000256" key="11">
    <source>
        <dbReference type="ARBA" id="ARBA00023326"/>
    </source>
</evidence>
<feature type="disulfide bond" evidence="12">
    <location>
        <begin position="171"/>
        <end position="183"/>
    </location>
</feature>
<dbReference type="GO" id="GO:0000272">
    <property type="term" value="P:polysaccharide catabolic process"/>
    <property type="evidence" value="ECO:0007669"/>
    <property type="project" value="UniProtKB-KW"/>
</dbReference>
<keyword evidence="8" id="KW-0146">Chitin degradation</keyword>
<dbReference type="PROSITE" id="PS50941">
    <property type="entry name" value="CHIT_BIND_I_2"/>
    <property type="match status" value="1"/>
</dbReference>